<proteinExistence type="predicted"/>
<reference evidence="2 3" key="1">
    <citation type="submission" date="2016-04" db="EMBL/GenBank/DDBJ databases">
        <title>A degradative enzymes factory behind the ericoid mycorrhizal symbiosis.</title>
        <authorList>
            <consortium name="DOE Joint Genome Institute"/>
            <person name="Martino E."/>
            <person name="Morin E."/>
            <person name="Grelet G."/>
            <person name="Kuo A."/>
            <person name="Kohler A."/>
            <person name="Daghino S."/>
            <person name="Barry K."/>
            <person name="Choi C."/>
            <person name="Cichocki N."/>
            <person name="Clum A."/>
            <person name="Copeland A."/>
            <person name="Hainaut M."/>
            <person name="Haridas S."/>
            <person name="Labutti K."/>
            <person name="Lindquist E."/>
            <person name="Lipzen A."/>
            <person name="Khouja H.-R."/>
            <person name="Murat C."/>
            <person name="Ohm R."/>
            <person name="Olson A."/>
            <person name="Spatafora J."/>
            <person name="Veneault-Fourrey C."/>
            <person name="Henrissat B."/>
            <person name="Grigoriev I."/>
            <person name="Martin F."/>
            <person name="Perotto S."/>
        </authorList>
    </citation>
    <scope>NUCLEOTIDE SEQUENCE [LARGE SCALE GENOMIC DNA]</scope>
    <source>
        <strain evidence="2 3">F</strain>
    </source>
</reference>
<dbReference type="PANTHER" id="PTHR48079">
    <property type="entry name" value="PROTEIN YEEZ"/>
    <property type="match status" value="1"/>
</dbReference>
<dbReference type="OrthoDB" id="10000533at2759"/>
<name>A0A2J6SBP2_HYAVF</name>
<dbReference type="Gene3D" id="3.40.50.720">
    <property type="entry name" value="NAD(P)-binding Rossmann-like Domain"/>
    <property type="match status" value="1"/>
</dbReference>
<dbReference type="InterPro" id="IPR051783">
    <property type="entry name" value="NAD(P)-dependent_oxidoreduct"/>
</dbReference>
<accession>A0A2J6SBP2</accession>
<dbReference type="InterPro" id="IPR036291">
    <property type="entry name" value="NAD(P)-bd_dom_sf"/>
</dbReference>
<gene>
    <name evidence="2" type="ORF">L207DRAFT_505217</name>
</gene>
<dbReference type="Pfam" id="PF01370">
    <property type="entry name" value="Epimerase"/>
    <property type="match status" value="1"/>
</dbReference>
<evidence type="ECO:0000259" key="1">
    <source>
        <dbReference type="Pfam" id="PF01370"/>
    </source>
</evidence>
<keyword evidence="3" id="KW-1185">Reference proteome</keyword>
<evidence type="ECO:0000313" key="3">
    <source>
        <dbReference type="Proteomes" id="UP000235786"/>
    </source>
</evidence>
<dbReference type="AlphaFoldDB" id="A0A2J6SBP2"/>
<organism evidence="2 3">
    <name type="scientific">Hyaloscypha variabilis (strain UAMH 11265 / GT02V1 / F)</name>
    <name type="common">Meliniomyces variabilis</name>
    <dbReference type="NCBI Taxonomy" id="1149755"/>
    <lineage>
        <taxon>Eukaryota</taxon>
        <taxon>Fungi</taxon>
        <taxon>Dikarya</taxon>
        <taxon>Ascomycota</taxon>
        <taxon>Pezizomycotina</taxon>
        <taxon>Leotiomycetes</taxon>
        <taxon>Helotiales</taxon>
        <taxon>Hyaloscyphaceae</taxon>
        <taxon>Hyaloscypha</taxon>
        <taxon>Hyaloscypha variabilis</taxon>
    </lineage>
</organism>
<dbReference type="InterPro" id="IPR001509">
    <property type="entry name" value="Epimerase_deHydtase"/>
</dbReference>
<protein>
    <submittedName>
        <fullName evidence="2">NAD(P)-binding protein</fullName>
    </submittedName>
</protein>
<dbReference type="STRING" id="1149755.A0A2J6SBP2"/>
<sequence length="325" mass="34306">MPNILIIGATGYVGTALSQSLLRSGNHRIYGVARTPSKALSLSATEVTPILSTSPSTLSHTLTTAISTHHIDIIIDVSGANQESASLLALVKQIGAARLEKAAQDGVTVVPKLGFIYCSGTWVHGSSNEIVNDLMPVGTKDSPTPPAELVAWRCELEREVLSARDVLDVMVVRPALVYGRSCAIWTGLFEPLFQAAKAGSGEVVKVAADEESRPGLVHVDDVAAGFHAAVDKLPIISGTGVYPVFDLQTSQESMRDILGAAAREMGFVGKVELVGAGEDLFAKAMCTTGNCSSGRAKTILGWTPRREGFVEGMSVFVKSWEASRG</sequence>
<dbReference type="EMBL" id="KZ613937">
    <property type="protein sequence ID" value="PMD48170.1"/>
    <property type="molecule type" value="Genomic_DNA"/>
</dbReference>
<feature type="domain" description="NAD-dependent epimerase/dehydratase" evidence="1">
    <location>
        <begin position="4"/>
        <end position="232"/>
    </location>
</feature>
<dbReference type="Proteomes" id="UP000235786">
    <property type="component" value="Unassembled WGS sequence"/>
</dbReference>
<evidence type="ECO:0000313" key="2">
    <source>
        <dbReference type="EMBL" id="PMD48170.1"/>
    </source>
</evidence>
<dbReference type="PANTHER" id="PTHR48079:SF3">
    <property type="entry name" value="NAD-DEPENDENT EPIMERASE_DEHYDRATASE DOMAIN-CONTAINING PROTEIN"/>
    <property type="match status" value="1"/>
</dbReference>
<dbReference type="SUPFAM" id="SSF51735">
    <property type="entry name" value="NAD(P)-binding Rossmann-fold domains"/>
    <property type="match status" value="1"/>
</dbReference>
<dbReference type="GO" id="GO:0004029">
    <property type="term" value="F:aldehyde dehydrogenase (NAD+) activity"/>
    <property type="evidence" value="ECO:0007669"/>
    <property type="project" value="TreeGrafter"/>
</dbReference>
<dbReference type="GO" id="GO:0005737">
    <property type="term" value="C:cytoplasm"/>
    <property type="evidence" value="ECO:0007669"/>
    <property type="project" value="TreeGrafter"/>
</dbReference>